<evidence type="ECO:0000313" key="4">
    <source>
        <dbReference type="Proteomes" id="UP001431776"/>
    </source>
</evidence>
<dbReference type="SMART" id="SM00028">
    <property type="entry name" value="TPR"/>
    <property type="match status" value="6"/>
</dbReference>
<evidence type="ECO:0000313" key="3">
    <source>
        <dbReference type="EMBL" id="MDI6449912.1"/>
    </source>
</evidence>
<proteinExistence type="predicted"/>
<feature type="repeat" description="TPR" evidence="1">
    <location>
        <begin position="176"/>
        <end position="209"/>
    </location>
</feature>
<protein>
    <submittedName>
        <fullName evidence="3">Tetratricopeptide repeat protein</fullName>
    </submittedName>
</protein>
<keyword evidence="1" id="KW-0802">TPR repeat</keyword>
<dbReference type="AlphaFoldDB" id="A0AAW6TWU5"/>
<dbReference type="SUPFAM" id="SSF48452">
    <property type="entry name" value="TPR-like"/>
    <property type="match status" value="3"/>
</dbReference>
<dbReference type="InterPro" id="IPR011990">
    <property type="entry name" value="TPR-like_helical_dom_sf"/>
</dbReference>
<organism evidence="3 4">
    <name type="scientific">Anaerobaca lacustris</name>
    <dbReference type="NCBI Taxonomy" id="3044600"/>
    <lineage>
        <taxon>Bacteria</taxon>
        <taxon>Pseudomonadati</taxon>
        <taxon>Planctomycetota</taxon>
        <taxon>Phycisphaerae</taxon>
        <taxon>Sedimentisphaerales</taxon>
        <taxon>Anaerobacaceae</taxon>
        <taxon>Anaerobaca</taxon>
    </lineage>
</organism>
<dbReference type="Pfam" id="PF13485">
    <property type="entry name" value="Peptidase_MA_2"/>
    <property type="match status" value="1"/>
</dbReference>
<dbReference type="Gene3D" id="1.25.40.10">
    <property type="entry name" value="Tetratricopeptide repeat domain"/>
    <property type="match status" value="4"/>
</dbReference>
<gene>
    <name evidence="3" type="ORF">QJ522_12710</name>
</gene>
<dbReference type="PANTHER" id="PTHR12558">
    <property type="entry name" value="CELL DIVISION CYCLE 16,23,27"/>
    <property type="match status" value="1"/>
</dbReference>
<comment type="caution">
    <text evidence="3">The sequence shown here is derived from an EMBL/GenBank/DDBJ whole genome shotgun (WGS) entry which is preliminary data.</text>
</comment>
<dbReference type="InterPro" id="IPR039568">
    <property type="entry name" value="Peptidase_MA-like_dom"/>
</dbReference>
<feature type="domain" description="Peptidase MA-like" evidence="2">
    <location>
        <begin position="428"/>
        <end position="604"/>
    </location>
</feature>
<dbReference type="Pfam" id="PF13174">
    <property type="entry name" value="TPR_6"/>
    <property type="match status" value="1"/>
</dbReference>
<sequence>MMSSDAQDSRRRLLTGAAVCIAIVLGSVPYVQAAGLDVTREHFRKGQYDASLDAAARAIADSAYQPQWRVLWIESLLALGQYEEAADRIGSVLIQYPLNLTLLKLAHTVYTDNGQADLAREMLEKIYRIASARRLAFVSNTDLVALGQALLLLGAEPRTVLRDFYNRVLQNDPNCREAYLAAGDLAIAKQDFELAVEQFRKALERFGDDPDVHCGLARAFYYSDRRTMMEHLDAALFVNPRHAPSLILLAEHQIDCEDHDGAARSLDHVLAVNPWRPEAWAYRALLAHLANDPGEATACRAKALKFRPANPLVDHLIGAKLSQKYRFAEGSAHQRHALQFDPNYLPARIQLAEDLLRLGDDEPGWTLARQVADADPYNVKAYNLTTLHDSMSKFKTLEADGFVLRMNELEAAVYGDRALALLKEAKEELCEKYGLQLDRPVIVELFPNPQDFAVRTFGMPDVDGYLGVCFGNVITANSPKAQRPANWEAVLWHEFAHVVTLNLTQNKMPRWLSEGISVHEELQRNPTWGQRMNPTYRRMILDGELTPIRKLSGAFLNPPTPVHLQFAYYQSALVVEFLIERFGLDAVKATLADLGDGEEINATLARHTVPLAQIERQFAAFARKRAEGLAPDVNWEQPSAEQVDSADPEAVAEWLAKRPNNFWALQLQARMSLAGQRWEEAKKPLEKLIDLYPEHVGEGSAYGLLAAVHRALGETERERDVLSRLAEMSSDAADAYTRLMEITTEQKAWDQVVENAERYLAVYPMLGKVYESLGRAAEELNRGERAVDSYRRLLLLEPADPVEVHYRLARLLRHDEPADARRHILEALADAPRFREGHRLLLELLDDAQDTSSSTDQGGAQ</sequence>
<reference evidence="3" key="1">
    <citation type="submission" date="2023-05" db="EMBL/GenBank/DDBJ databases">
        <title>Anaerotaeda fermentans gen. nov., sp. nov., a novel anaerobic planctomycete of the new family within the order Sedimentisphaerales isolated from Taman Peninsula, Russia.</title>
        <authorList>
            <person name="Khomyakova M.A."/>
            <person name="Merkel A.Y."/>
            <person name="Slobodkin A.I."/>
        </authorList>
    </citation>
    <scope>NUCLEOTIDE SEQUENCE</scope>
    <source>
        <strain evidence="3">M17dextr</strain>
    </source>
</reference>
<evidence type="ECO:0000259" key="2">
    <source>
        <dbReference type="Pfam" id="PF13485"/>
    </source>
</evidence>
<dbReference type="Pfam" id="PF13432">
    <property type="entry name" value="TPR_16"/>
    <property type="match status" value="1"/>
</dbReference>
<evidence type="ECO:0000256" key="1">
    <source>
        <dbReference type="PROSITE-ProRule" id="PRU00339"/>
    </source>
</evidence>
<feature type="repeat" description="TPR" evidence="1">
    <location>
        <begin position="767"/>
        <end position="800"/>
    </location>
</feature>
<dbReference type="EMBL" id="JASCXX010000014">
    <property type="protein sequence ID" value="MDI6449912.1"/>
    <property type="molecule type" value="Genomic_DNA"/>
</dbReference>
<dbReference type="Proteomes" id="UP001431776">
    <property type="component" value="Unassembled WGS sequence"/>
</dbReference>
<dbReference type="PANTHER" id="PTHR12558:SF33">
    <property type="entry name" value="BLL7664 PROTEIN"/>
    <property type="match status" value="1"/>
</dbReference>
<keyword evidence="4" id="KW-1185">Reference proteome</keyword>
<dbReference type="RefSeq" id="WP_349245322.1">
    <property type="nucleotide sequence ID" value="NZ_JASCXX010000014.1"/>
</dbReference>
<dbReference type="InterPro" id="IPR006311">
    <property type="entry name" value="TAT_signal"/>
</dbReference>
<dbReference type="InterPro" id="IPR019734">
    <property type="entry name" value="TPR_rpt"/>
</dbReference>
<dbReference type="PROSITE" id="PS50005">
    <property type="entry name" value="TPR"/>
    <property type="match status" value="2"/>
</dbReference>
<dbReference type="PROSITE" id="PS51318">
    <property type="entry name" value="TAT"/>
    <property type="match status" value="1"/>
</dbReference>
<name>A0AAW6TWU5_9BACT</name>
<accession>A0AAW6TWU5</accession>